<evidence type="ECO:0000256" key="6">
    <source>
        <dbReference type="ARBA" id="ARBA00022807"/>
    </source>
</evidence>
<comment type="catalytic activity">
    <reaction evidence="1">
        <text>Thiol-dependent hydrolysis of ester, thioester, amide, peptide and isopeptide bonds formed by the C-terminal Gly of ubiquitin (a 76-residue protein attached to proteins as an intracellular targeting signal).</text>
        <dbReference type="EC" id="3.4.19.12"/>
    </reaction>
</comment>
<evidence type="ECO:0000256" key="3">
    <source>
        <dbReference type="ARBA" id="ARBA00022670"/>
    </source>
</evidence>
<dbReference type="InterPro" id="IPR051346">
    <property type="entry name" value="OTU_Deubiquitinase"/>
</dbReference>
<name>A0A8H7TKL2_9HELO</name>
<feature type="compositionally biased region" description="Basic and acidic residues" evidence="7">
    <location>
        <begin position="263"/>
        <end position="286"/>
    </location>
</feature>
<evidence type="ECO:0000313" key="9">
    <source>
        <dbReference type="Proteomes" id="UP000664132"/>
    </source>
</evidence>
<reference evidence="8" key="1">
    <citation type="submission" date="2021-02" db="EMBL/GenBank/DDBJ databases">
        <title>Genome sequence Cadophora malorum strain M34.</title>
        <authorList>
            <person name="Stefanovic E."/>
            <person name="Vu D."/>
            <person name="Scully C."/>
            <person name="Dijksterhuis J."/>
            <person name="Roader J."/>
            <person name="Houbraken J."/>
        </authorList>
    </citation>
    <scope>NUCLEOTIDE SEQUENCE</scope>
    <source>
        <strain evidence="8">M34</strain>
    </source>
</reference>
<evidence type="ECO:0000256" key="1">
    <source>
        <dbReference type="ARBA" id="ARBA00000707"/>
    </source>
</evidence>
<keyword evidence="6" id="KW-0788">Thiol protease</keyword>
<evidence type="ECO:0000256" key="5">
    <source>
        <dbReference type="ARBA" id="ARBA00022801"/>
    </source>
</evidence>
<evidence type="ECO:0000256" key="4">
    <source>
        <dbReference type="ARBA" id="ARBA00022786"/>
    </source>
</evidence>
<dbReference type="AlphaFoldDB" id="A0A8H7TKL2"/>
<proteinExistence type="predicted"/>
<evidence type="ECO:0000256" key="2">
    <source>
        <dbReference type="ARBA" id="ARBA00012759"/>
    </source>
</evidence>
<comment type="caution">
    <text evidence="8">The sequence shown here is derived from an EMBL/GenBank/DDBJ whole genome shotgun (WGS) entry which is preliminary data.</text>
</comment>
<accession>A0A8H7TKL2</accession>
<protein>
    <recommendedName>
        <fullName evidence="2">ubiquitinyl hydrolase 1</fullName>
        <ecNumber evidence="2">3.4.19.12</ecNumber>
    </recommendedName>
</protein>
<dbReference type="PANTHER" id="PTHR13367:SF34">
    <property type="match status" value="1"/>
</dbReference>
<keyword evidence="5" id="KW-0378">Hydrolase</keyword>
<sequence length="411" mass="46426">MAILLDPALRVNLDVGAQVLELTNEEVTRKWLSMLPASEAQAAIHVDDHNDICVVNRSGFQELLQVSPYSKLLDQCVVYLDEAHTRGTDLKMPSNYRAIVTLGPDLTQDRLAQACMRLRKLGKGQSVVFCGSLEIQLKILHCNGKSAGEVIEVPDVLAWCIANTWQSTKKSLPLWATQGIRHYRRRAACATTYGLPAIPSAILETENRSLEQRYAPRDNQYSEIPAVLFHNVEQVLFSPFKAELVAIREKCQEFGLLSLQDSSLHEEQEQEQERELQPENEREQQIERPPALTPRAHFVHQNVIEFAATGNLDRFSSAFTPAFSDLLNISAGARFEPGTWPQDLLVTCNFAQTVTQTQNMDQYLRPVHWLLTIRRAHNGITCVIISPKEANDLLSIIREKQHVTLHVILHD</sequence>
<keyword evidence="4" id="KW-0833">Ubl conjugation pathway</keyword>
<dbReference type="Proteomes" id="UP000664132">
    <property type="component" value="Unassembled WGS sequence"/>
</dbReference>
<dbReference type="EMBL" id="JAFJYH010000074">
    <property type="protein sequence ID" value="KAG4420947.1"/>
    <property type="molecule type" value="Genomic_DNA"/>
</dbReference>
<evidence type="ECO:0000256" key="7">
    <source>
        <dbReference type="SAM" id="MobiDB-lite"/>
    </source>
</evidence>
<organism evidence="8 9">
    <name type="scientific">Cadophora malorum</name>
    <dbReference type="NCBI Taxonomy" id="108018"/>
    <lineage>
        <taxon>Eukaryota</taxon>
        <taxon>Fungi</taxon>
        <taxon>Dikarya</taxon>
        <taxon>Ascomycota</taxon>
        <taxon>Pezizomycotina</taxon>
        <taxon>Leotiomycetes</taxon>
        <taxon>Helotiales</taxon>
        <taxon>Ploettnerulaceae</taxon>
        <taxon>Cadophora</taxon>
    </lineage>
</organism>
<dbReference type="PANTHER" id="PTHR13367">
    <property type="entry name" value="UBIQUITIN THIOESTERASE"/>
    <property type="match status" value="1"/>
</dbReference>
<feature type="region of interest" description="Disordered" evidence="7">
    <location>
        <begin position="263"/>
        <end position="287"/>
    </location>
</feature>
<dbReference type="EC" id="3.4.19.12" evidence="2"/>
<dbReference type="GO" id="GO:0004843">
    <property type="term" value="F:cysteine-type deubiquitinase activity"/>
    <property type="evidence" value="ECO:0007669"/>
    <property type="project" value="UniProtKB-EC"/>
</dbReference>
<evidence type="ECO:0000313" key="8">
    <source>
        <dbReference type="EMBL" id="KAG4420947.1"/>
    </source>
</evidence>
<keyword evidence="3" id="KW-0645">Protease</keyword>
<gene>
    <name evidence="8" type="ORF">IFR04_005924</name>
</gene>
<dbReference type="OrthoDB" id="3549376at2759"/>
<keyword evidence="9" id="KW-1185">Reference proteome</keyword>
<dbReference type="GO" id="GO:0006508">
    <property type="term" value="P:proteolysis"/>
    <property type="evidence" value="ECO:0007669"/>
    <property type="project" value="UniProtKB-KW"/>
</dbReference>